<organism evidence="1 2">
    <name type="scientific">Stachybotrys chlorohalonatus (strain IBT 40285)</name>
    <dbReference type="NCBI Taxonomy" id="1283841"/>
    <lineage>
        <taxon>Eukaryota</taxon>
        <taxon>Fungi</taxon>
        <taxon>Dikarya</taxon>
        <taxon>Ascomycota</taxon>
        <taxon>Pezizomycotina</taxon>
        <taxon>Sordariomycetes</taxon>
        <taxon>Hypocreomycetidae</taxon>
        <taxon>Hypocreales</taxon>
        <taxon>Stachybotryaceae</taxon>
        <taxon>Stachybotrys</taxon>
    </lineage>
</organism>
<proteinExistence type="predicted"/>
<name>A0A084R133_STAC4</name>
<dbReference type="EMBL" id="KL659321">
    <property type="protein sequence ID" value="KFA69918.1"/>
    <property type="molecule type" value="Genomic_DNA"/>
</dbReference>
<dbReference type="OMA" id="GHNNREP"/>
<keyword evidence="2" id="KW-1185">Reference proteome</keyword>
<dbReference type="AlphaFoldDB" id="A0A084R133"/>
<dbReference type="SUPFAM" id="SSF56112">
    <property type="entry name" value="Protein kinase-like (PK-like)"/>
    <property type="match status" value="1"/>
</dbReference>
<dbReference type="InParanoid" id="A0A084R133"/>
<dbReference type="HOGENOM" id="CLU_021768_0_1_1"/>
<evidence type="ECO:0000313" key="1">
    <source>
        <dbReference type="EMBL" id="KFA69918.1"/>
    </source>
</evidence>
<evidence type="ECO:0008006" key="3">
    <source>
        <dbReference type="Google" id="ProtNLM"/>
    </source>
</evidence>
<dbReference type="InterPro" id="IPR051678">
    <property type="entry name" value="AGP_Transferase"/>
</dbReference>
<accession>A0A084R133</accession>
<sequence>MSATDDDVFVVLQDSTFFKQKRAASLPSPSNIRDLANASTNPFAVDFNRPSPISIPSLGLFVKYGADVPVVEAKTQMKMHALLKGRVPIPEVYGWRVDSKQTFIYMELVKGETLSARWGDLREDTRLAICEELRDMVHAWRSLKQDSKDPYIGSDGGEEPLNEIFFADRPWLRGPYRGQNAVEQLHQACSLDIRNDVPIVFTHNDI</sequence>
<dbReference type="PANTHER" id="PTHR21310">
    <property type="entry name" value="AMINOGLYCOSIDE PHOSPHOTRANSFERASE-RELATED-RELATED"/>
    <property type="match status" value="1"/>
</dbReference>
<dbReference type="Proteomes" id="UP000028524">
    <property type="component" value="Unassembled WGS sequence"/>
</dbReference>
<reference evidence="1 2" key="1">
    <citation type="journal article" date="2014" name="BMC Genomics">
        <title>Comparative genome sequencing reveals chemotype-specific gene clusters in the toxigenic black mold Stachybotrys.</title>
        <authorList>
            <person name="Semeiks J."/>
            <person name="Borek D."/>
            <person name="Otwinowski Z."/>
            <person name="Grishin N.V."/>
        </authorList>
    </citation>
    <scope>NUCLEOTIDE SEQUENCE [LARGE SCALE GENOMIC DNA]</scope>
    <source>
        <strain evidence="1 2">IBT 40285</strain>
    </source>
</reference>
<gene>
    <name evidence="1" type="ORF">S40285_09559</name>
</gene>
<dbReference type="PANTHER" id="PTHR21310:SF54">
    <property type="entry name" value="AMINOGLYCOSIDE PHOSPHOTRANSFERASE DOMAIN-CONTAINING PROTEIN"/>
    <property type="match status" value="1"/>
</dbReference>
<evidence type="ECO:0000313" key="2">
    <source>
        <dbReference type="Proteomes" id="UP000028524"/>
    </source>
</evidence>
<dbReference type="InterPro" id="IPR011009">
    <property type="entry name" value="Kinase-like_dom_sf"/>
</dbReference>
<protein>
    <recommendedName>
        <fullName evidence="3">Aminoglycoside phosphotransferase domain-containing protein</fullName>
    </recommendedName>
</protein>
<dbReference type="OrthoDB" id="5404599at2759"/>
<feature type="non-terminal residue" evidence="1">
    <location>
        <position position="206"/>
    </location>
</feature>